<proteinExistence type="predicted"/>
<organism evidence="3 4">
    <name type="scientific">Litoreibacter roseus</name>
    <dbReference type="NCBI Taxonomy" id="2601869"/>
    <lineage>
        <taxon>Bacteria</taxon>
        <taxon>Pseudomonadati</taxon>
        <taxon>Pseudomonadota</taxon>
        <taxon>Alphaproteobacteria</taxon>
        <taxon>Rhodobacterales</taxon>
        <taxon>Roseobacteraceae</taxon>
        <taxon>Litoreibacter</taxon>
    </lineage>
</organism>
<evidence type="ECO:0008006" key="5">
    <source>
        <dbReference type="Google" id="ProtNLM"/>
    </source>
</evidence>
<accession>A0A6N6JHV2</accession>
<evidence type="ECO:0000313" key="3">
    <source>
        <dbReference type="EMBL" id="GFE65655.1"/>
    </source>
</evidence>
<protein>
    <recommendedName>
        <fullName evidence="5">AAA+ family ATPase</fullName>
    </recommendedName>
</protein>
<keyword evidence="4" id="KW-1185">Reference proteome</keyword>
<dbReference type="EMBL" id="BLJE01000002">
    <property type="protein sequence ID" value="GFE65655.1"/>
    <property type="molecule type" value="Genomic_DNA"/>
</dbReference>
<reference evidence="3 4" key="1">
    <citation type="submission" date="2019-12" db="EMBL/GenBank/DDBJ databases">
        <title>Litoreibacter badius sp. nov., a novel bacteriochlorophyll a-containing bacterium in the genus Litoreibacter.</title>
        <authorList>
            <person name="Kanamuro M."/>
            <person name="Takabe Y."/>
            <person name="Mori K."/>
            <person name="Takaichi S."/>
            <person name="Hanada S."/>
        </authorList>
    </citation>
    <scope>NUCLEOTIDE SEQUENCE [LARGE SCALE GENOMIC DNA]</scope>
    <source>
        <strain evidence="3 4">K6</strain>
    </source>
</reference>
<evidence type="ECO:0000313" key="4">
    <source>
        <dbReference type="Proteomes" id="UP000436822"/>
    </source>
</evidence>
<feature type="signal peptide" evidence="2">
    <location>
        <begin position="1"/>
        <end position="18"/>
    </location>
</feature>
<evidence type="ECO:0000256" key="2">
    <source>
        <dbReference type="SAM" id="SignalP"/>
    </source>
</evidence>
<name>A0A6N6JHV2_9RHOB</name>
<evidence type="ECO:0000256" key="1">
    <source>
        <dbReference type="SAM" id="MobiDB-lite"/>
    </source>
</evidence>
<dbReference type="AlphaFoldDB" id="A0A6N6JHV2"/>
<comment type="caution">
    <text evidence="3">The sequence shown here is derived from an EMBL/GenBank/DDBJ whole genome shotgun (WGS) entry which is preliminary data.</text>
</comment>
<sequence>MMRALAISLVVLTGTAHAQDEQDVPGIPEILEQFRGLAEPLMPLMRDFADQLRDVPGYHPPEVLPNGDIIIRKRDPSEAAPDRDTPFGPDRPTPPDGPVVDGIEL</sequence>
<gene>
    <name evidence="3" type="ORF">KIN_27290</name>
</gene>
<feature type="compositionally biased region" description="Basic and acidic residues" evidence="1">
    <location>
        <begin position="70"/>
        <end position="85"/>
    </location>
</feature>
<feature type="region of interest" description="Disordered" evidence="1">
    <location>
        <begin position="57"/>
        <end position="105"/>
    </location>
</feature>
<feature type="chain" id="PRO_5026788691" description="AAA+ family ATPase" evidence="2">
    <location>
        <begin position="19"/>
        <end position="105"/>
    </location>
</feature>
<keyword evidence="2" id="KW-0732">Signal</keyword>
<dbReference type="Proteomes" id="UP000436822">
    <property type="component" value="Unassembled WGS sequence"/>
</dbReference>